<accession>A0ABD5SPE9</accession>
<name>A0ABD5SPE9_9EURY</name>
<dbReference type="Proteomes" id="UP001596383">
    <property type="component" value="Unassembled WGS sequence"/>
</dbReference>
<dbReference type="Pfam" id="PF09704">
    <property type="entry name" value="Cas_Cas5d"/>
    <property type="match status" value="1"/>
</dbReference>
<dbReference type="RefSeq" id="WP_273738022.1">
    <property type="nucleotide sequence ID" value="NZ_JAQIVI010000120.1"/>
</dbReference>
<dbReference type="NCBIfam" id="TIGR02593">
    <property type="entry name" value="CRISPR_cas5"/>
    <property type="match status" value="1"/>
</dbReference>
<comment type="caution">
    <text evidence="2">The sequence shown here is derived from an EMBL/GenBank/DDBJ whole genome shotgun (WGS) entry which is preliminary data.</text>
</comment>
<proteinExistence type="predicted"/>
<protein>
    <submittedName>
        <fullName evidence="2">Type I-B CRISPR-associated protein Cas5b</fullName>
    </submittedName>
</protein>
<dbReference type="Gene3D" id="3.30.70.2660">
    <property type="match status" value="1"/>
</dbReference>
<keyword evidence="3" id="KW-1185">Reference proteome</keyword>
<dbReference type="InterPro" id="IPR013421">
    <property type="entry name" value="CRISPR-assoc_prot_Cas5_HALMA"/>
</dbReference>
<evidence type="ECO:0000313" key="3">
    <source>
        <dbReference type="Proteomes" id="UP001596383"/>
    </source>
</evidence>
<sequence>MSPHIDADGVPDHCLSFTVRSTWGHFKRVGRSVTKQTYRLPPRTTVAGMLAAIVGAERNSYYDIFGANNSAIAITPLSDLRTVNIPTVGLGTDPKQDITTNVGNYYSDYTLTYQDTTKARQLHAYEVLADPAYRIDVALEDETFYSDLQEHLQAGTSVYPPSLGKSEYLAIIEDVQSARSPTEVDDDTFIDVDSIVPGSLSDTVPQGGVSYSVERSPAVMELTGGGRRTTRFDDYVYTQQADNSVRLKADADPVVVSVGSRMVVFR</sequence>
<evidence type="ECO:0000313" key="2">
    <source>
        <dbReference type="EMBL" id="MFC6764980.1"/>
    </source>
</evidence>
<dbReference type="InterPro" id="IPR021124">
    <property type="entry name" value="CRISPR-assoc_prot_Cas5"/>
</dbReference>
<keyword evidence="1" id="KW-0051">Antiviral defense</keyword>
<gene>
    <name evidence="2" type="primary">cas5b</name>
    <name evidence="2" type="ORF">ACFQE6_08140</name>
</gene>
<dbReference type="GO" id="GO:0051607">
    <property type="term" value="P:defense response to virus"/>
    <property type="evidence" value="ECO:0007669"/>
    <property type="project" value="UniProtKB-KW"/>
</dbReference>
<dbReference type="AlphaFoldDB" id="A0ABD5SPE9"/>
<dbReference type="InterPro" id="IPR013422">
    <property type="entry name" value="CRISPR-assoc_prot_Cas5_N"/>
</dbReference>
<reference evidence="2 3" key="1">
    <citation type="journal article" date="2019" name="Int. J. Syst. Evol. Microbiol.">
        <title>The Global Catalogue of Microorganisms (GCM) 10K type strain sequencing project: providing services to taxonomists for standard genome sequencing and annotation.</title>
        <authorList>
            <consortium name="The Broad Institute Genomics Platform"/>
            <consortium name="The Broad Institute Genome Sequencing Center for Infectious Disease"/>
            <person name="Wu L."/>
            <person name="Ma J."/>
        </authorList>
    </citation>
    <scope>NUCLEOTIDE SEQUENCE [LARGE SCALE GENOMIC DNA]</scope>
    <source>
        <strain evidence="2 3">LMG 29247</strain>
    </source>
</reference>
<organism evidence="2 3">
    <name type="scientific">Natrinema soli</name>
    <dbReference type="NCBI Taxonomy" id="1930624"/>
    <lineage>
        <taxon>Archaea</taxon>
        <taxon>Methanobacteriati</taxon>
        <taxon>Methanobacteriota</taxon>
        <taxon>Stenosarchaea group</taxon>
        <taxon>Halobacteria</taxon>
        <taxon>Halobacteriales</taxon>
        <taxon>Natrialbaceae</taxon>
        <taxon>Natrinema</taxon>
    </lineage>
</organism>
<evidence type="ECO:0000256" key="1">
    <source>
        <dbReference type="ARBA" id="ARBA00023118"/>
    </source>
</evidence>
<dbReference type="EMBL" id="JBHSWV010000120">
    <property type="protein sequence ID" value="MFC6764980.1"/>
    <property type="molecule type" value="Genomic_DNA"/>
</dbReference>
<dbReference type="NCBIfam" id="TIGR02592">
    <property type="entry name" value="cas_Cas5h"/>
    <property type="match status" value="1"/>
</dbReference>